<sequence>MLSNAALSLLPLLAVSVSAAPSAPSVQVQFANDVTGANGNARIPLDGSAVVLGQAYASTNLARNGTLFVTSLQFTADFSNVACEVTKTDVGKTVASIANFQRDFQRFSQKPLNWQTGFTISCHYGATASAPTVTGTVPTTASTVVPTTVSTDSPTTVSTDSPITTSTDSTTDSTTDSSTDSSTDAPTDAPTGASTDVPTTASTDVPTTASTDAPTDAPTDVPTGTSTDVPTTASTAAPTDVPTGAPTTASTTAPTAPTTVPSAGTVQVQFANDVTGANGNARIPLDGTAVVLGDAYANTNLEKAGTLFVTSLQFTADFSNVACEVVKTDVGKTVASIADFQKDFQRFSQKPLDWQSGFTISCHRA</sequence>
<dbReference type="EMBL" id="JANJQO010000089">
    <property type="protein sequence ID" value="KAJ2982209.1"/>
    <property type="molecule type" value="Genomic_DNA"/>
</dbReference>
<gene>
    <name evidence="1" type="ORF">NQ176_g1544</name>
</gene>
<reference evidence="1" key="1">
    <citation type="submission" date="2022-08" db="EMBL/GenBank/DDBJ databases">
        <title>Genome Sequence of Lecanicillium fungicola.</title>
        <authorList>
            <person name="Buettner E."/>
        </authorList>
    </citation>
    <scope>NUCLEOTIDE SEQUENCE</scope>
    <source>
        <strain evidence="1">Babe33</strain>
    </source>
</reference>
<dbReference type="Proteomes" id="UP001143910">
    <property type="component" value="Unassembled WGS sequence"/>
</dbReference>
<evidence type="ECO:0000313" key="2">
    <source>
        <dbReference type="Proteomes" id="UP001143910"/>
    </source>
</evidence>
<comment type="caution">
    <text evidence="1">The sequence shown here is derived from an EMBL/GenBank/DDBJ whole genome shotgun (WGS) entry which is preliminary data.</text>
</comment>
<name>A0ACC1NUW6_9HYPO</name>
<evidence type="ECO:0000313" key="1">
    <source>
        <dbReference type="EMBL" id="KAJ2982209.1"/>
    </source>
</evidence>
<protein>
    <submittedName>
        <fullName evidence="1">Uncharacterized protein</fullName>
    </submittedName>
</protein>
<accession>A0ACC1NUW6</accession>
<keyword evidence="2" id="KW-1185">Reference proteome</keyword>
<organism evidence="1 2">
    <name type="scientific">Zarea fungicola</name>
    <dbReference type="NCBI Taxonomy" id="93591"/>
    <lineage>
        <taxon>Eukaryota</taxon>
        <taxon>Fungi</taxon>
        <taxon>Dikarya</taxon>
        <taxon>Ascomycota</taxon>
        <taxon>Pezizomycotina</taxon>
        <taxon>Sordariomycetes</taxon>
        <taxon>Hypocreomycetidae</taxon>
        <taxon>Hypocreales</taxon>
        <taxon>Cordycipitaceae</taxon>
        <taxon>Zarea</taxon>
    </lineage>
</organism>
<proteinExistence type="predicted"/>